<comment type="similarity">
    <text evidence="1">Belongs to the methyltransferase superfamily. LaeA methyltransferase family.</text>
</comment>
<dbReference type="EMBL" id="JARVKF010000363">
    <property type="protein sequence ID" value="KAK9418605.1"/>
    <property type="molecule type" value="Genomic_DNA"/>
</dbReference>
<dbReference type="InterPro" id="IPR029063">
    <property type="entry name" value="SAM-dependent_MTases_sf"/>
</dbReference>
<accession>A0ABR2UWD2</accession>
<name>A0ABR2UWD2_9PEZI</name>
<evidence type="ECO:0008006" key="5">
    <source>
        <dbReference type="Google" id="ProtNLM"/>
    </source>
</evidence>
<dbReference type="Pfam" id="PF13489">
    <property type="entry name" value="Methyltransf_23"/>
    <property type="match status" value="1"/>
</dbReference>
<dbReference type="SUPFAM" id="SSF53335">
    <property type="entry name" value="S-adenosyl-L-methionine-dependent methyltransferases"/>
    <property type="match status" value="1"/>
</dbReference>
<feature type="region of interest" description="Disordered" evidence="2">
    <location>
        <begin position="1"/>
        <end position="44"/>
    </location>
</feature>
<evidence type="ECO:0000313" key="4">
    <source>
        <dbReference type="Proteomes" id="UP001408356"/>
    </source>
</evidence>
<dbReference type="Gene3D" id="3.40.50.150">
    <property type="entry name" value="Vaccinia Virus protein VP39"/>
    <property type="match status" value="1"/>
</dbReference>
<sequence>MAEHSGMDIDEVEQHPPASHDYTADDPSENQGEEALTSAAQESGLFASQNEIISQLEIDSNRSDNDSSLGSDITSMSTSMRSADYEFRFDHGRRYQSSNDKYHLPNDIQEMDRLELQHLIWIELCGGRYNLAPIDAINVTHVLDVGCGTGNWPIEFANLHPEVQVVGTDLSPIQPDYIPMNCTFYIDDAAHDWSFHQRFDYIHVRALTMGIADWDKFIDQAYQFLQPGGFLELQEFHIPLESPDDSIREGSALWNWGQKINRVCGKLGIDSMGSLKHPDRLRSRGFANVEEKHLRCPLGPWAKGQRQKRLGWMGRKDLYEGIEGISKKLFIMLGEGTEEEVDAFLGQCKTELMDSLIHPCMPLDVIWGQRPFDS</sequence>
<gene>
    <name evidence="3" type="ORF">SUNI508_07862</name>
</gene>
<evidence type="ECO:0000256" key="1">
    <source>
        <dbReference type="ARBA" id="ARBA00038158"/>
    </source>
</evidence>
<protein>
    <recommendedName>
        <fullName evidence="5">Methyltransferase</fullName>
    </recommendedName>
</protein>
<dbReference type="PANTHER" id="PTHR43591:SF102">
    <property type="entry name" value="S-ADENOSYL-L-METHIONINE-DEPENDENT METHYLTRANSFERASE"/>
    <property type="match status" value="1"/>
</dbReference>
<dbReference type="CDD" id="cd02440">
    <property type="entry name" value="AdoMet_MTases"/>
    <property type="match status" value="1"/>
</dbReference>
<proteinExistence type="inferred from homology"/>
<dbReference type="PANTHER" id="PTHR43591">
    <property type="entry name" value="METHYLTRANSFERASE"/>
    <property type="match status" value="1"/>
</dbReference>
<dbReference type="Proteomes" id="UP001408356">
    <property type="component" value="Unassembled WGS sequence"/>
</dbReference>
<keyword evidence="4" id="KW-1185">Reference proteome</keyword>
<evidence type="ECO:0000256" key="2">
    <source>
        <dbReference type="SAM" id="MobiDB-lite"/>
    </source>
</evidence>
<reference evidence="3 4" key="1">
    <citation type="journal article" date="2024" name="J. Plant Pathol.">
        <title>Sequence and assembly of the genome of Seiridium unicorne, isolate CBS 538.82, causal agent of cypress canker disease.</title>
        <authorList>
            <person name="Scali E."/>
            <person name="Rocca G.D."/>
            <person name="Danti R."/>
            <person name="Garbelotto M."/>
            <person name="Barberini S."/>
            <person name="Baroncelli R."/>
            <person name="Emiliani G."/>
        </authorList>
    </citation>
    <scope>NUCLEOTIDE SEQUENCE [LARGE SCALE GENOMIC DNA]</scope>
    <source>
        <strain evidence="3 4">BM-138-508</strain>
    </source>
</reference>
<comment type="caution">
    <text evidence="3">The sequence shown here is derived from an EMBL/GenBank/DDBJ whole genome shotgun (WGS) entry which is preliminary data.</text>
</comment>
<evidence type="ECO:0000313" key="3">
    <source>
        <dbReference type="EMBL" id="KAK9418605.1"/>
    </source>
</evidence>
<organism evidence="3 4">
    <name type="scientific">Seiridium unicorne</name>
    <dbReference type="NCBI Taxonomy" id="138068"/>
    <lineage>
        <taxon>Eukaryota</taxon>
        <taxon>Fungi</taxon>
        <taxon>Dikarya</taxon>
        <taxon>Ascomycota</taxon>
        <taxon>Pezizomycotina</taxon>
        <taxon>Sordariomycetes</taxon>
        <taxon>Xylariomycetidae</taxon>
        <taxon>Amphisphaeriales</taxon>
        <taxon>Sporocadaceae</taxon>
        <taxon>Seiridium</taxon>
    </lineage>
</organism>